<dbReference type="PANTHER" id="PTHR31807:SF55">
    <property type="entry name" value="OS09G0422600 PROTEIN"/>
    <property type="match status" value="1"/>
</dbReference>
<protein>
    <recommendedName>
        <fullName evidence="5">AUGMIN subunit 8</fullName>
    </recommendedName>
</protein>
<evidence type="ECO:0000313" key="3">
    <source>
        <dbReference type="EnsemblPlants" id="TraesCS5B02G221400.2"/>
    </source>
</evidence>
<dbReference type="OMA" id="CEMLMAS"/>
<evidence type="ECO:0000256" key="1">
    <source>
        <dbReference type="ARBA" id="ARBA00010016"/>
    </source>
</evidence>
<dbReference type="GO" id="GO:0051225">
    <property type="term" value="P:spindle assembly"/>
    <property type="evidence" value="ECO:0000318"/>
    <property type="project" value="GO_Central"/>
</dbReference>
<gene>
    <name evidence="3" type="primary">LOC123112078</name>
</gene>
<dbReference type="STRING" id="4565.A0A3B6LKZ8"/>
<accession>A0A3B6LKZ8</accession>
<dbReference type="Pfam" id="PF04484">
    <property type="entry name" value="QWRF"/>
    <property type="match status" value="1"/>
</dbReference>
<feature type="region of interest" description="Disordered" evidence="2">
    <location>
        <begin position="149"/>
        <end position="255"/>
    </location>
</feature>
<feature type="compositionally biased region" description="Low complexity" evidence="2">
    <location>
        <begin position="84"/>
        <end position="108"/>
    </location>
</feature>
<dbReference type="InterPro" id="IPR007573">
    <property type="entry name" value="QWRF"/>
</dbReference>
<feature type="compositionally biased region" description="Basic and acidic residues" evidence="2">
    <location>
        <begin position="13"/>
        <end position="41"/>
    </location>
</feature>
<sequence>MDVHKSTVQKAALVEETRRPPLVPSEKHNASSLSRVRDVASRYKTGQGATATRRCTSPSLGRTSTTNGTPVPNRAQSADRRRPSTPSTPSSKVSTPSTPTSRSITPVRDTVKEVNKSSRCIANERSPHGLWPAMRNLSPSYQLESVAAPGNKKDKVVSSPSLDHIKGQASVLTERKRSPLRRKKITEQCENSRPSEDLPKRATEQNRWPAMTSGRGPANLMPNTELSDKSSKPVTLSNTSRGLSPRKISASEDAGKRLNQSLDDVARRLAIHAKRRDEQLDSGSDVYSQTTERSKYVSRPSRTTTLPVPVLHRSSSPNKVLSAASSASRAFQSPSRTRPSTPCRSQSAGSIQSGVIAPVVSYMVDPRKGKKNASQIENIHQLRLLHNRYLQLRLVNARSEDVLSYQKATAENTIYNVWRNTSNLRDAVNLRRIMVQRHRQELKLYGILQEQIACLEQWPALEDENNLSFSRATEALKASTLRLPVTSGARVDAVSLKNAVSSAVDVMQGLGSSVCSMLSKVEDRTCLISELSVVAAQEKVMLDECRELLAMAAELECYCILNQVQESSLRTHLMQVKDLSR</sequence>
<evidence type="ECO:0000256" key="2">
    <source>
        <dbReference type="SAM" id="MobiDB-lite"/>
    </source>
</evidence>
<feature type="compositionally biased region" description="Low complexity" evidence="2">
    <location>
        <begin position="322"/>
        <end position="335"/>
    </location>
</feature>
<feature type="region of interest" description="Disordered" evidence="2">
    <location>
        <begin position="276"/>
        <end position="350"/>
    </location>
</feature>
<dbReference type="Gramene" id="TraesCS5B03G0581900.1">
    <property type="protein sequence ID" value="TraesCS5B03G0581900.1.CDS"/>
    <property type="gene ID" value="TraesCS5B03G0581900"/>
</dbReference>
<dbReference type="Gramene" id="TraesCS5B02G221400.2">
    <property type="protein sequence ID" value="TraesCS5B02G221400.2"/>
    <property type="gene ID" value="TraesCS5B02G221400"/>
</dbReference>
<keyword evidence="4" id="KW-1185">Reference proteome</keyword>
<dbReference type="GO" id="GO:0005880">
    <property type="term" value="C:nuclear microtubule"/>
    <property type="evidence" value="ECO:0000318"/>
    <property type="project" value="GO_Central"/>
</dbReference>
<reference evidence="3" key="2">
    <citation type="submission" date="2018-10" db="UniProtKB">
        <authorList>
            <consortium name="EnsemblPlants"/>
        </authorList>
    </citation>
    <scope>IDENTIFICATION</scope>
</reference>
<feature type="compositionally biased region" description="Polar residues" evidence="2">
    <location>
        <begin position="232"/>
        <end position="242"/>
    </location>
</feature>
<comment type="similarity">
    <text evidence="1">Belongs to the QWRF family.</text>
</comment>
<dbReference type="GO" id="GO:0005737">
    <property type="term" value="C:cytoplasm"/>
    <property type="evidence" value="ECO:0000318"/>
    <property type="project" value="GO_Central"/>
</dbReference>
<feature type="compositionally biased region" description="Polar residues" evidence="2">
    <location>
        <begin position="47"/>
        <end position="76"/>
    </location>
</feature>
<evidence type="ECO:0008006" key="5">
    <source>
        <dbReference type="Google" id="ProtNLM"/>
    </source>
</evidence>
<dbReference type="GO" id="GO:0008017">
    <property type="term" value="F:microtubule binding"/>
    <property type="evidence" value="ECO:0000318"/>
    <property type="project" value="GO_Central"/>
</dbReference>
<evidence type="ECO:0000313" key="4">
    <source>
        <dbReference type="Proteomes" id="UP000019116"/>
    </source>
</evidence>
<dbReference type="EnsemblPlants" id="TraesCS5B02G221400.2">
    <property type="protein sequence ID" value="TraesCS5B02G221400.2"/>
    <property type="gene ID" value="TraesCS5B02G221400"/>
</dbReference>
<proteinExistence type="inferred from homology"/>
<organism evidence="3">
    <name type="scientific">Triticum aestivum</name>
    <name type="common">Wheat</name>
    <dbReference type="NCBI Taxonomy" id="4565"/>
    <lineage>
        <taxon>Eukaryota</taxon>
        <taxon>Viridiplantae</taxon>
        <taxon>Streptophyta</taxon>
        <taxon>Embryophyta</taxon>
        <taxon>Tracheophyta</taxon>
        <taxon>Spermatophyta</taxon>
        <taxon>Magnoliopsida</taxon>
        <taxon>Liliopsida</taxon>
        <taxon>Poales</taxon>
        <taxon>Poaceae</taxon>
        <taxon>BOP clade</taxon>
        <taxon>Pooideae</taxon>
        <taxon>Triticodae</taxon>
        <taxon>Triticeae</taxon>
        <taxon>Triticinae</taxon>
        <taxon>Triticum</taxon>
    </lineage>
</organism>
<feature type="compositionally biased region" description="Basic and acidic residues" evidence="2">
    <location>
        <begin position="193"/>
        <end position="204"/>
    </location>
</feature>
<feature type="compositionally biased region" description="Polar residues" evidence="2">
    <location>
        <begin position="336"/>
        <end position="350"/>
    </location>
</feature>
<dbReference type="PANTHER" id="PTHR31807">
    <property type="entry name" value="AUGMIN FAMILY MEMBER"/>
    <property type="match status" value="1"/>
</dbReference>
<dbReference type="AlphaFoldDB" id="A0A3B6LKZ8"/>
<feature type="region of interest" description="Disordered" evidence="2">
    <location>
        <begin position="1"/>
        <end position="133"/>
    </location>
</feature>
<dbReference type="Proteomes" id="UP000019116">
    <property type="component" value="Chromosome 5B"/>
</dbReference>
<feature type="compositionally biased region" description="Polar residues" evidence="2">
    <location>
        <begin position="281"/>
        <end position="291"/>
    </location>
</feature>
<name>A0A3B6LKZ8_WHEAT</name>
<reference evidence="3" key="1">
    <citation type="submission" date="2018-08" db="EMBL/GenBank/DDBJ databases">
        <authorList>
            <person name="Rossello M."/>
        </authorList>
    </citation>
    <scope>NUCLEOTIDE SEQUENCE [LARGE SCALE GENOMIC DNA]</scope>
    <source>
        <strain evidence="3">cv. Chinese Spring</strain>
    </source>
</reference>